<keyword evidence="3" id="KW-1185">Reference proteome</keyword>
<keyword evidence="1" id="KW-0732">Signal</keyword>
<name>A0ABV0BFL5_9SPHN</name>
<evidence type="ECO:0000313" key="3">
    <source>
        <dbReference type="Proteomes" id="UP001427805"/>
    </source>
</evidence>
<sequence length="190" mass="19703">MRLLPLAAPALLAALFATPAPVAAQTLTPVSQSLPPAALDCVRDTAPAAVRARIADSATAEDDAVFDAAQAELVPLIAACTTRFAVPEEKRDVYAVFGTSSVLLPELADRLRTAGLDPLIADRASGAGPSAEPALSEEAVKAMITRVVDAYEQASPGKLDEKHAALLGLYIGNLASYWALRSVLAKETVA</sequence>
<feature type="chain" id="PRO_5045453096" description="Secreted protein" evidence="1">
    <location>
        <begin position="25"/>
        <end position="190"/>
    </location>
</feature>
<gene>
    <name evidence="2" type="ORF">TPR58_20680</name>
</gene>
<dbReference type="Proteomes" id="UP001427805">
    <property type="component" value="Unassembled WGS sequence"/>
</dbReference>
<dbReference type="EMBL" id="JBDIZK010000015">
    <property type="protein sequence ID" value="MEN3749601.1"/>
    <property type="molecule type" value="Genomic_DNA"/>
</dbReference>
<accession>A0ABV0BFL5</accession>
<comment type="caution">
    <text evidence="2">The sequence shown here is derived from an EMBL/GenBank/DDBJ whole genome shotgun (WGS) entry which is preliminary data.</text>
</comment>
<proteinExistence type="predicted"/>
<organism evidence="2 3">
    <name type="scientific">Sphingomonas rustica</name>
    <dbReference type="NCBI Taxonomy" id="3103142"/>
    <lineage>
        <taxon>Bacteria</taxon>
        <taxon>Pseudomonadati</taxon>
        <taxon>Pseudomonadota</taxon>
        <taxon>Alphaproteobacteria</taxon>
        <taxon>Sphingomonadales</taxon>
        <taxon>Sphingomonadaceae</taxon>
        <taxon>Sphingomonas</taxon>
    </lineage>
</organism>
<evidence type="ECO:0008006" key="4">
    <source>
        <dbReference type="Google" id="ProtNLM"/>
    </source>
</evidence>
<dbReference type="RefSeq" id="WP_346248646.1">
    <property type="nucleotide sequence ID" value="NZ_JBDIZK010000015.1"/>
</dbReference>
<protein>
    <recommendedName>
        <fullName evidence="4">Secreted protein</fullName>
    </recommendedName>
</protein>
<feature type="signal peptide" evidence="1">
    <location>
        <begin position="1"/>
        <end position="24"/>
    </location>
</feature>
<evidence type="ECO:0000256" key="1">
    <source>
        <dbReference type="SAM" id="SignalP"/>
    </source>
</evidence>
<reference evidence="2 3" key="1">
    <citation type="submission" date="2024-05" db="EMBL/GenBank/DDBJ databases">
        <title>Sphingomonas sp. HF-S3 16S ribosomal RNA gene Genome sequencing and assembly.</title>
        <authorList>
            <person name="Lee H."/>
        </authorList>
    </citation>
    <scope>NUCLEOTIDE SEQUENCE [LARGE SCALE GENOMIC DNA]</scope>
    <source>
        <strain evidence="2 3">HF-S3</strain>
    </source>
</reference>
<evidence type="ECO:0000313" key="2">
    <source>
        <dbReference type="EMBL" id="MEN3749601.1"/>
    </source>
</evidence>